<keyword evidence="3" id="KW-1185">Reference proteome</keyword>
<keyword evidence="1" id="KW-0472">Membrane</keyword>
<feature type="transmembrane region" description="Helical" evidence="1">
    <location>
        <begin position="143"/>
        <end position="172"/>
    </location>
</feature>
<keyword evidence="1" id="KW-0812">Transmembrane</keyword>
<gene>
    <name evidence="2" type="ORF">EYC80_001746</name>
</gene>
<name>A0A5N6K5W9_MONLA</name>
<organism evidence="2 3">
    <name type="scientific">Monilinia laxa</name>
    <name type="common">Brown rot fungus</name>
    <name type="synonym">Sclerotinia laxa</name>
    <dbReference type="NCBI Taxonomy" id="61186"/>
    <lineage>
        <taxon>Eukaryota</taxon>
        <taxon>Fungi</taxon>
        <taxon>Dikarya</taxon>
        <taxon>Ascomycota</taxon>
        <taxon>Pezizomycotina</taxon>
        <taxon>Leotiomycetes</taxon>
        <taxon>Helotiales</taxon>
        <taxon>Sclerotiniaceae</taxon>
        <taxon>Monilinia</taxon>
    </lineage>
</organism>
<dbReference type="EMBL" id="VIGI01000007">
    <property type="protein sequence ID" value="KAB8297969.1"/>
    <property type="molecule type" value="Genomic_DNA"/>
</dbReference>
<dbReference type="AlphaFoldDB" id="A0A5N6K5W9"/>
<proteinExistence type="predicted"/>
<protein>
    <submittedName>
        <fullName evidence="2">Uncharacterized protein</fullName>
    </submittedName>
</protein>
<evidence type="ECO:0000313" key="3">
    <source>
        <dbReference type="Proteomes" id="UP000326757"/>
    </source>
</evidence>
<evidence type="ECO:0000256" key="1">
    <source>
        <dbReference type="SAM" id="Phobius"/>
    </source>
</evidence>
<dbReference type="Proteomes" id="UP000326757">
    <property type="component" value="Unassembled WGS sequence"/>
</dbReference>
<dbReference type="OrthoDB" id="6512771at2759"/>
<feature type="transmembrane region" description="Helical" evidence="1">
    <location>
        <begin position="98"/>
        <end position="116"/>
    </location>
</feature>
<keyword evidence="1" id="KW-1133">Transmembrane helix</keyword>
<comment type="caution">
    <text evidence="2">The sequence shown here is derived from an EMBL/GenBank/DDBJ whole genome shotgun (WGS) entry which is preliminary data.</text>
</comment>
<evidence type="ECO:0000313" key="2">
    <source>
        <dbReference type="EMBL" id="KAB8297969.1"/>
    </source>
</evidence>
<sequence length="473" mass="54337">MECTEQCGRERFPSESMTAAIMFNNQLPALTYGYPVVSNSMTNNTYAPSRISGSIYGYDDFVNRGRNIFGVSPANSRRRSRIGLLNSNDSPEVLMNDVLFLLVPLSIINALAIFWTRSRIERYTLPLSHQKFTEGNFRIKEQLLCLCAGAMLVLFNTVIWGSMLCFGPGFFWKFQMEGTCRGFDTNIRIHDPGADYFGLQNKTLGKGQAFAPLYTQTRSRYDYPSPEDYESYQFGIDLFNITKINSTDPSSATRKPFEEHWRIMGIYGGKPLYMDFDLLNHAWRINEGSINIDGNNSSSYFHGGQFSKSSIPNFATAIQNLTLVRNGTWTPTNENNRHTVFPELKLHIPHWYLFDKNCVYQSFMRVFKEGVGEEEFSRKEIGEQRGTKWKNWKKDSRREEVLRTASYGYGGHLGLEVCARRNEYMWSRNGKMGREEGMGDDLLVPLGLMAVVRKSMREERGMLEYGCKWTVYG</sequence>
<reference evidence="2 3" key="1">
    <citation type="submission" date="2019-06" db="EMBL/GenBank/DDBJ databases">
        <title>Genome Sequence of the Brown Rot Fungal Pathogen Monilinia laxa.</title>
        <authorList>
            <person name="De Miccolis Angelini R.M."/>
            <person name="Landi L."/>
            <person name="Abate D."/>
            <person name="Pollastro S."/>
            <person name="Romanazzi G."/>
            <person name="Faretra F."/>
        </authorList>
    </citation>
    <scope>NUCLEOTIDE SEQUENCE [LARGE SCALE GENOMIC DNA]</scope>
    <source>
        <strain evidence="2 3">Mlax316</strain>
    </source>
</reference>
<accession>A0A5N6K5W9</accession>